<dbReference type="EMBL" id="JAAATY010000039">
    <property type="protein sequence ID" value="NRN70448.1"/>
    <property type="molecule type" value="Genomic_DNA"/>
</dbReference>
<comment type="caution">
    <text evidence="1">The sequence shown here is derived from an EMBL/GenBank/DDBJ whole genome shotgun (WGS) entry which is preliminary data.</text>
</comment>
<evidence type="ECO:0000313" key="1">
    <source>
        <dbReference type="EMBL" id="NRN70448.1"/>
    </source>
</evidence>
<keyword evidence="2" id="KW-1185">Reference proteome</keyword>
<protein>
    <submittedName>
        <fullName evidence="1">L-fuco-beta-pyranose dehydrogenase</fullName>
    </submittedName>
</protein>
<organism evidence="1 2">
    <name type="scientific">Kibdelosporangium persicum</name>
    <dbReference type="NCBI Taxonomy" id="2698649"/>
    <lineage>
        <taxon>Bacteria</taxon>
        <taxon>Bacillati</taxon>
        <taxon>Actinomycetota</taxon>
        <taxon>Actinomycetes</taxon>
        <taxon>Pseudonocardiales</taxon>
        <taxon>Pseudonocardiaceae</taxon>
        <taxon>Kibdelosporangium</taxon>
    </lineage>
</organism>
<gene>
    <name evidence="1" type="ORF">GC106_77180</name>
</gene>
<dbReference type="PANTHER" id="PTHR43544">
    <property type="entry name" value="SHORT-CHAIN DEHYDROGENASE/REDUCTASE"/>
    <property type="match status" value="1"/>
</dbReference>
<dbReference type="Gene3D" id="3.40.50.720">
    <property type="entry name" value="NAD(P)-binding Rossmann-like Domain"/>
    <property type="match status" value="1"/>
</dbReference>
<name>A0ABX2FGE0_9PSEU</name>
<dbReference type="InterPro" id="IPR036291">
    <property type="entry name" value="NAD(P)-bd_dom_sf"/>
</dbReference>
<proteinExistence type="predicted"/>
<dbReference type="SUPFAM" id="SSF51735">
    <property type="entry name" value="NAD(P)-binding Rossmann-fold domains"/>
    <property type="match status" value="1"/>
</dbReference>
<dbReference type="Pfam" id="PF00106">
    <property type="entry name" value="adh_short"/>
    <property type="match status" value="1"/>
</dbReference>
<dbReference type="Proteomes" id="UP000763557">
    <property type="component" value="Unassembled WGS sequence"/>
</dbReference>
<dbReference type="RefSeq" id="WP_312873276.1">
    <property type="nucleotide sequence ID" value="NZ_CBCSGW010000048.1"/>
</dbReference>
<dbReference type="PRINTS" id="PR00081">
    <property type="entry name" value="GDHRDH"/>
</dbReference>
<reference evidence="1 2" key="1">
    <citation type="submission" date="2020-01" db="EMBL/GenBank/DDBJ databases">
        <title>Kibdelosporangium persica a novel Actinomycetes from a hot desert in Iran.</title>
        <authorList>
            <person name="Safaei N."/>
            <person name="Zaburannyi N."/>
            <person name="Mueller R."/>
            <person name="Wink J."/>
        </authorList>
    </citation>
    <scope>NUCLEOTIDE SEQUENCE [LARGE SCALE GENOMIC DNA]</scope>
    <source>
        <strain evidence="1 2">4NS15</strain>
    </source>
</reference>
<sequence length="436" mass="47490">MIDDADFEACLAMLGKVRALPVDHPQRLAMERAVDGFVKDGKRRRTSERRRKAAAADRALVARTSLGAADRVEDVSVEAAGSGGTLRRSKQCYVCKEPYFELDAFYQWMCPSCARLNRERREAATDLTGRRAFVTGGRVKIGFHVVRMLVRDGAEVVVTTRFPADAARRFAADPVTAQALDRLHIVGIDLRDPRQVVGLTEKLRADGRPVDILINNAAQTVKRPAWSYAQLVQAESQDVPLGIDAAPGFDRTLPEPNALAVVLGDVDASGLMVDPSPVNSWTAKVGEIGPAEMLEVQLINAVAPYLLTDGLMPLLRASRSARRYVVNVSAVEGWFAAKYKSGAHPHTNMAKAALNMLTRTTGQDLAAEGIFVSSVDTGWITDENPLPTRTRLAGEGWRPPLDVLDGAARVYDPIVRGEAGDPPSGVLLKDYREVAW</sequence>
<evidence type="ECO:0000313" key="2">
    <source>
        <dbReference type="Proteomes" id="UP000763557"/>
    </source>
</evidence>
<dbReference type="InterPro" id="IPR002347">
    <property type="entry name" value="SDR_fam"/>
</dbReference>
<dbReference type="InterPro" id="IPR051468">
    <property type="entry name" value="Fungal_SecMetab_SDRs"/>
</dbReference>
<dbReference type="PANTHER" id="PTHR43544:SF2">
    <property type="entry name" value="OXIDOREDUCTASE"/>
    <property type="match status" value="1"/>
</dbReference>
<accession>A0ABX2FGE0</accession>